<name>A0A7W6G3Y5_9HYPH</name>
<reference evidence="1 2" key="1">
    <citation type="submission" date="2020-08" db="EMBL/GenBank/DDBJ databases">
        <title>Genomic Encyclopedia of Type Strains, Phase IV (KMG-IV): sequencing the most valuable type-strain genomes for metagenomic binning, comparative biology and taxonomic classification.</title>
        <authorList>
            <person name="Goeker M."/>
        </authorList>
    </citation>
    <scope>NUCLEOTIDE SEQUENCE [LARGE SCALE GENOMIC DNA]</scope>
    <source>
        <strain evidence="1 2">DSM 26438</strain>
    </source>
</reference>
<dbReference type="Proteomes" id="UP000565286">
    <property type="component" value="Unassembled WGS sequence"/>
</dbReference>
<accession>A0A7W6G3Y5</accession>
<sequence>MASARFATDSACQWAGTGCGKTTDCWRRSLGVARCDDRACRVIAWKCSHDESGLGQLVPIALSSLKIIMVRGERAGKYLIHPDSLFVV</sequence>
<dbReference type="AlphaFoldDB" id="A0A7W6G3Y5"/>
<comment type="caution">
    <text evidence="1">The sequence shown here is derived from an EMBL/GenBank/DDBJ whole genome shotgun (WGS) entry which is preliminary data.</text>
</comment>
<gene>
    <name evidence="1" type="ORF">GGQ73_004684</name>
</gene>
<keyword evidence="2" id="KW-1185">Reference proteome</keyword>
<protein>
    <submittedName>
        <fullName evidence="1">Uncharacterized protein</fullName>
    </submittedName>
</protein>
<dbReference type="EMBL" id="JACIDV010000025">
    <property type="protein sequence ID" value="MBB3948693.1"/>
    <property type="molecule type" value="Genomic_DNA"/>
</dbReference>
<organism evidence="1 2">
    <name type="scientific">Rhizobium skierniewicense</name>
    <dbReference type="NCBI Taxonomy" id="984260"/>
    <lineage>
        <taxon>Bacteria</taxon>
        <taxon>Pseudomonadati</taxon>
        <taxon>Pseudomonadota</taxon>
        <taxon>Alphaproteobacteria</taxon>
        <taxon>Hyphomicrobiales</taxon>
        <taxon>Rhizobiaceae</taxon>
        <taxon>Rhizobium/Agrobacterium group</taxon>
        <taxon>Rhizobium</taxon>
    </lineage>
</organism>
<evidence type="ECO:0000313" key="2">
    <source>
        <dbReference type="Proteomes" id="UP000565286"/>
    </source>
</evidence>
<evidence type="ECO:0000313" key="1">
    <source>
        <dbReference type="EMBL" id="MBB3948693.1"/>
    </source>
</evidence>
<proteinExistence type="predicted"/>